<dbReference type="GO" id="GO:0022857">
    <property type="term" value="F:transmembrane transporter activity"/>
    <property type="evidence" value="ECO:0007669"/>
    <property type="project" value="TreeGrafter"/>
</dbReference>
<evidence type="ECO:0000256" key="4">
    <source>
        <dbReference type="ARBA" id="ARBA00023136"/>
    </source>
</evidence>
<sequence length="183" mass="19735">MPIKDMATSTSTFGFIRTIGGTVGISIGQAIFASTAAKKIAEIPNLTFNTSAGALSESVHELKHIPDPSQRAALIEAYTRSISTIWLVMTPLVGASFVMVLFIRKYSLDRTVIRNGDPEKPEVDPELGAVDADTKEDDYQPPTASVADDDTVREKRSLEKERSVEDAEKATTRPSSSSKTTGS</sequence>
<feature type="transmembrane region" description="Helical" evidence="6">
    <location>
        <begin position="84"/>
        <end position="103"/>
    </location>
</feature>
<keyword evidence="8" id="KW-1185">Reference proteome</keyword>
<feature type="region of interest" description="Disordered" evidence="5">
    <location>
        <begin position="115"/>
        <end position="183"/>
    </location>
</feature>
<keyword evidence="3 6" id="KW-1133">Transmembrane helix</keyword>
<evidence type="ECO:0000313" key="7">
    <source>
        <dbReference type="EMBL" id="KAG5647265.1"/>
    </source>
</evidence>
<comment type="subcellular location">
    <subcellularLocation>
        <location evidence="1">Membrane</location>
        <topology evidence="1">Multi-pass membrane protein</topology>
    </subcellularLocation>
</comment>
<dbReference type="Proteomes" id="UP000775547">
    <property type="component" value="Unassembled WGS sequence"/>
</dbReference>
<dbReference type="EMBL" id="JABCKV010000011">
    <property type="protein sequence ID" value="KAG5647265.1"/>
    <property type="molecule type" value="Genomic_DNA"/>
</dbReference>
<evidence type="ECO:0000256" key="3">
    <source>
        <dbReference type="ARBA" id="ARBA00022989"/>
    </source>
</evidence>
<evidence type="ECO:0000256" key="5">
    <source>
        <dbReference type="SAM" id="MobiDB-lite"/>
    </source>
</evidence>
<gene>
    <name evidence="7" type="ORF">DXG03_000800</name>
</gene>
<evidence type="ECO:0000256" key="6">
    <source>
        <dbReference type="SAM" id="Phobius"/>
    </source>
</evidence>
<dbReference type="PANTHER" id="PTHR23501">
    <property type="entry name" value="MAJOR FACILITATOR SUPERFAMILY"/>
    <property type="match status" value="1"/>
</dbReference>
<evidence type="ECO:0000313" key="8">
    <source>
        <dbReference type="Proteomes" id="UP000775547"/>
    </source>
</evidence>
<comment type="caution">
    <text evidence="7">The sequence shown here is derived from an EMBL/GenBank/DDBJ whole genome shotgun (WGS) entry which is preliminary data.</text>
</comment>
<dbReference type="PANTHER" id="PTHR23501:SF102">
    <property type="entry name" value="DRUG TRANSPORTER, PUTATIVE (AFU_ORTHOLOGUE AFUA_3G08530)-RELATED"/>
    <property type="match status" value="1"/>
</dbReference>
<keyword evidence="4 6" id="KW-0472">Membrane</keyword>
<dbReference type="GO" id="GO:0005886">
    <property type="term" value="C:plasma membrane"/>
    <property type="evidence" value="ECO:0007669"/>
    <property type="project" value="TreeGrafter"/>
</dbReference>
<organism evidence="7 8">
    <name type="scientific">Asterophora parasitica</name>
    <dbReference type="NCBI Taxonomy" id="117018"/>
    <lineage>
        <taxon>Eukaryota</taxon>
        <taxon>Fungi</taxon>
        <taxon>Dikarya</taxon>
        <taxon>Basidiomycota</taxon>
        <taxon>Agaricomycotina</taxon>
        <taxon>Agaricomycetes</taxon>
        <taxon>Agaricomycetidae</taxon>
        <taxon>Agaricales</taxon>
        <taxon>Tricholomatineae</taxon>
        <taxon>Lyophyllaceae</taxon>
        <taxon>Asterophora</taxon>
    </lineage>
</organism>
<feature type="compositionally biased region" description="Polar residues" evidence="5">
    <location>
        <begin position="172"/>
        <end position="183"/>
    </location>
</feature>
<evidence type="ECO:0000256" key="1">
    <source>
        <dbReference type="ARBA" id="ARBA00004141"/>
    </source>
</evidence>
<proteinExistence type="predicted"/>
<reference evidence="7" key="1">
    <citation type="submission" date="2020-07" db="EMBL/GenBank/DDBJ databases">
        <authorList>
            <person name="Nieuwenhuis M."/>
            <person name="Van De Peppel L.J.J."/>
        </authorList>
    </citation>
    <scope>NUCLEOTIDE SEQUENCE</scope>
    <source>
        <strain evidence="7">AP01</strain>
        <tissue evidence="7">Mycelium</tissue>
    </source>
</reference>
<feature type="compositionally biased region" description="Basic and acidic residues" evidence="5">
    <location>
        <begin position="150"/>
        <end position="171"/>
    </location>
</feature>
<keyword evidence="2 6" id="KW-0812">Transmembrane</keyword>
<evidence type="ECO:0000256" key="2">
    <source>
        <dbReference type="ARBA" id="ARBA00022692"/>
    </source>
</evidence>
<reference evidence="7" key="2">
    <citation type="submission" date="2021-10" db="EMBL/GenBank/DDBJ databases">
        <title>Phylogenomics reveals ancestral predisposition of the termite-cultivated fungus Termitomyces towards a domesticated lifestyle.</title>
        <authorList>
            <person name="Auxier B."/>
            <person name="Grum-Grzhimaylo A."/>
            <person name="Cardenas M.E."/>
            <person name="Lodge J.D."/>
            <person name="Laessoe T."/>
            <person name="Pedersen O."/>
            <person name="Smith M.E."/>
            <person name="Kuyper T.W."/>
            <person name="Franco-Molano E.A."/>
            <person name="Baroni T.J."/>
            <person name="Aanen D.K."/>
        </authorList>
    </citation>
    <scope>NUCLEOTIDE SEQUENCE</scope>
    <source>
        <strain evidence="7">AP01</strain>
        <tissue evidence="7">Mycelium</tissue>
    </source>
</reference>
<dbReference type="AlphaFoldDB" id="A0A9P7KFW1"/>
<accession>A0A9P7KFW1</accession>
<name>A0A9P7KFW1_9AGAR</name>
<protein>
    <submittedName>
        <fullName evidence="7">Uncharacterized protein</fullName>
    </submittedName>
</protein>
<dbReference type="OrthoDB" id="3035256at2759"/>